<name>A0AAW0AA59_9AGAR</name>
<evidence type="ECO:0000313" key="1">
    <source>
        <dbReference type="EMBL" id="KAK7005397.1"/>
    </source>
</evidence>
<evidence type="ECO:0000313" key="2">
    <source>
        <dbReference type="Proteomes" id="UP001362999"/>
    </source>
</evidence>
<gene>
    <name evidence="1" type="ORF">R3P38DRAFT_2556788</name>
</gene>
<dbReference type="AlphaFoldDB" id="A0AAW0AA59"/>
<organism evidence="1 2">
    <name type="scientific">Favolaschia claudopus</name>
    <dbReference type="NCBI Taxonomy" id="2862362"/>
    <lineage>
        <taxon>Eukaryota</taxon>
        <taxon>Fungi</taxon>
        <taxon>Dikarya</taxon>
        <taxon>Basidiomycota</taxon>
        <taxon>Agaricomycotina</taxon>
        <taxon>Agaricomycetes</taxon>
        <taxon>Agaricomycetidae</taxon>
        <taxon>Agaricales</taxon>
        <taxon>Marasmiineae</taxon>
        <taxon>Mycenaceae</taxon>
        <taxon>Favolaschia</taxon>
    </lineage>
</organism>
<protein>
    <submittedName>
        <fullName evidence="1">Uncharacterized protein</fullName>
    </submittedName>
</protein>
<keyword evidence="2" id="KW-1185">Reference proteome</keyword>
<reference evidence="1 2" key="1">
    <citation type="journal article" date="2024" name="J Genomics">
        <title>Draft genome sequencing and assembly of Favolaschia claudopus CIRM-BRFM 2984 isolated from oak limbs.</title>
        <authorList>
            <person name="Navarro D."/>
            <person name="Drula E."/>
            <person name="Chaduli D."/>
            <person name="Cazenave R."/>
            <person name="Ahrendt S."/>
            <person name="Wang J."/>
            <person name="Lipzen A."/>
            <person name="Daum C."/>
            <person name="Barry K."/>
            <person name="Grigoriev I.V."/>
            <person name="Favel A."/>
            <person name="Rosso M.N."/>
            <person name="Martin F."/>
        </authorList>
    </citation>
    <scope>NUCLEOTIDE SEQUENCE [LARGE SCALE GENOMIC DNA]</scope>
    <source>
        <strain evidence="1 2">CIRM-BRFM 2984</strain>
    </source>
</reference>
<proteinExistence type="predicted"/>
<dbReference type="Proteomes" id="UP001362999">
    <property type="component" value="Unassembled WGS sequence"/>
</dbReference>
<dbReference type="EMBL" id="JAWWNJ010000078">
    <property type="protein sequence ID" value="KAK7005397.1"/>
    <property type="molecule type" value="Genomic_DNA"/>
</dbReference>
<feature type="non-terminal residue" evidence="1">
    <location>
        <position position="1"/>
    </location>
</feature>
<accession>A0AAW0AA59</accession>
<comment type="caution">
    <text evidence="1">The sequence shown here is derived from an EMBL/GenBank/DDBJ whole genome shotgun (WGS) entry which is preliminary data.</text>
</comment>
<sequence>GKVKADEWRNTVLVYPVALFEAWRIGESLPDEDAPLPKARSKVKAKEAHTAELFKKRRKKHAARQEIPETYFGAIEDTGASRSYADHYLNVLSSIFKVTGVRIRIM</sequence>